<dbReference type="EMBL" id="JAMZFW010000020">
    <property type="protein sequence ID" value="MCP1103201.1"/>
    <property type="molecule type" value="Genomic_DNA"/>
</dbReference>
<organism evidence="5 6">
    <name type="scientific">Aequitasia blattaphilus</name>
    <dbReference type="NCBI Taxonomy" id="2949332"/>
    <lineage>
        <taxon>Bacteria</taxon>
        <taxon>Bacillati</taxon>
        <taxon>Bacillota</taxon>
        <taxon>Clostridia</taxon>
        <taxon>Lachnospirales</taxon>
        <taxon>Lachnospiraceae</taxon>
        <taxon>Aequitasia</taxon>
    </lineage>
</organism>
<comment type="caution">
    <text evidence="5">The sequence shown here is derived from an EMBL/GenBank/DDBJ whole genome shotgun (WGS) entry which is preliminary data.</text>
</comment>
<dbReference type="SUPFAM" id="SSF46785">
    <property type="entry name" value="Winged helix' DNA-binding domain"/>
    <property type="match status" value="1"/>
</dbReference>
<accession>A0ABT1EBJ1</accession>
<dbReference type="PANTHER" id="PTHR42756">
    <property type="entry name" value="TRANSCRIPTIONAL REGULATOR, MARR"/>
    <property type="match status" value="1"/>
</dbReference>
<dbReference type="Pfam" id="PF12802">
    <property type="entry name" value="MarR_2"/>
    <property type="match status" value="1"/>
</dbReference>
<dbReference type="RefSeq" id="WP_262066985.1">
    <property type="nucleotide sequence ID" value="NZ_JAMXOD010000020.1"/>
</dbReference>
<feature type="domain" description="HTH marR-type" evidence="4">
    <location>
        <begin position="3"/>
        <end position="145"/>
    </location>
</feature>
<protein>
    <submittedName>
        <fullName evidence="5">MarR family transcriptional regulator</fullName>
    </submittedName>
</protein>
<keyword evidence="6" id="KW-1185">Reference proteome</keyword>
<dbReference type="InterPro" id="IPR036390">
    <property type="entry name" value="WH_DNA-bd_sf"/>
</dbReference>
<evidence type="ECO:0000256" key="1">
    <source>
        <dbReference type="ARBA" id="ARBA00023015"/>
    </source>
</evidence>
<evidence type="ECO:0000259" key="4">
    <source>
        <dbReference type="PROSITE" id="PS50995"/>
    </source>
</evidence>
<proteinExistence type="predicted"/>
<dbReference type="InterPro" id="IPR000835">
    <property type="entry name" value="HTH_MarR-typ"/>
</dbReference>
<dbReference type="InterPro" id="IPR036388">
    <property type="entry name" value="WH-like_DNA-bd_sf"/>
</dbReference>
<dbReference type="Gene3D" id="1.10.10.10">
    <property type="entry name" value="Winged helix-like DNA-binding domain superfamily/Winged helix DNA-binding domain"/>
    <property type="match status" value="1"/>
</dbReference>
<name>A0ABT1EBJ1_9FIRM</name>
<sequence length="185" mass="21374">MSFEKELHDLFLMQQAYATMFSLINKLQITGDNYLEGLTFRQYMTIIAILHLPEEETTINNIARKLGTSKQNANRMVASIEKLGYLSSFPSKKDKRATNVTLTESGKQKTIECSEKAIHFMADIFHEFNTSELESFWKMVKKLYCFDGNKQDGFEDTGREIINSPSEMQHFKSALETFSQKRNSK</sequence>
<keyword evidence="2" id="KW-0238">DNA-binding</keyword>
<evidence type="ECO:0000256" key="2">
    <source>
        <dbReference type="ARBA" id="ARBA00023125"/>
    </source>
</evidence>
<reference evidence="5 6" key="1">
    <citation type="journal article" date="2022" name="Genome Biol. Evol.">
        <title>Host diet, physiology and behaviors set the stage for Lachnospiraceae cladogenesis.</title>
        <authorList>
            <person name="Vera-Ponce De Leon A."/>
            <person name="Schneider M."/>
            <person name="Jahnes B.C."/>
            <person name="Sadowski V."/>
            <person name="Camuy-Velez L.A."/>
            <person name="Duan J."/>
            <person name="Sabree Z.L."/>
        </authorList>
    </citation>
    <scope>NUCLEOTIDE SEQUENCE [LARGE SCALE GENOMIC DNA]</scope>
    <source>
        <strain evidence="5 6">PAL113</strain>
    </source>
</reference>
<keyword evidence="3" id="KW-0804">Transcription</keyword>
<dbReference type="PANTHER" id="PTHR42756:SF1">
    <property type="entry name" value="TRANSCRIPTIONAL REPRESSOR OF EMRAB OPERON"/>
    <property type="match status" value="1"/>
</dbReference>
<keyword evidence="1" id="KW-0805">Transcription regulation</keyword>
<dbReference type="PROSITE" id="PS50995">
    <property type="entry name" value="HTH_MARR_2"/>
    <property type="match status" value="1"/>
</dbReference>
<dbReference type="Proteomes" id="UP001523566">
    <property type="component" value="Unassembled WGS sequence"/>
</dbReference>
<evidence type="ECO:0000256" key="3">
    <source>
        <dbReference type="ARBA" id="ARBA00023163"/>
    </source>
</evidence>
<dbReference type="SMART" id="SM00347">
    <property type="entry name" value="HTH_MARR"/>
    <property type="match status" value="1"/>
</dbReference>
<gene>
    <name evidence="5" type="ORF">NK125_12355</name>
</gene>
<evidence type="ECO:0000313" key="5">
    <source>
        <dbReference type="EMBL" id="MCP1103201.1"/>
    </source>
</evidence>
<dbReference type="PRINTS" id="PR00598">
    <property type="entry name" value="HTHMARR"/>
</dbReference>
<evidence type="ECO:0000313" key="6">
    <source>
        <dbReference type="Proteomes" id="UP001523566"/>
    </source>
</evidence>